<reference evidence="10 11" key="1">
    <citation type="submission" date="2019-04" db="EMBL/GenBank/DDBJ databases">
        <title>Annotation for the trematode Fasciola gigantica.</title>
        <authorList>
            <person name="Choi Y.-J."/>
        </authorList>
    </citation>
    <scope>NUCLEOTIDE SEQUENCE [LARGE SCALE GENOMIC DNA]</scope>
    <source>
        <strain evidence="10">Uganda_cow_1</strain>
    </source>
</reference>
<keyword evidence="2 8" id="KW-0547">Nucleotide-binding</keyword>
<protein>
    <recommendedName>
        <fullName evidence="6">Probable arginine--tRNA ligase, mitochondrial</fullName>
    </recommendedName>
    <alternativeName>
        <fullName evidence="5">Arginyl-tRNA synthetase</fullName>
    </alternativeName>
</protein>
<keyword evidence="8" id="KW-0648">Protein biosynthesis</keyword>
<evidence type="ECO:0000256" key="1">
    <source>
        <dbReference type="ARBA" id="ARBA00022598"/>
    </source>
</evidence>
<evidence type="ECO:0000256" key="6">
    <source>
        <dbReference type="ARBA" id="ARBA00039495"/>
    </source>
</evidence>
<dbReference type="STRING" id="46835.A0A504Z4N1"/>
<proteinExistence type="inferred from homology"/>
<evidence type="ECO:0000259" key="9">
    <source>
        <dbReference type="Pfam" id="PF00750"/>
    </source>
</evidence>
<name>A0A504Z4N1_FASGI</name>
<dbReference type="Proteomes" id="UP000316759">
    <property type="component" value="Unassembled WGS sequence"/>
</dbReference>
<dbReference type="PANTHER" id="PTHR11956:SF11">
    <property type="entry name" value="ARGININE--TRNA LIGASE, MITOCHONDRIAL-RELATED"/>
    <property type="match status" value="1"/>
</dbReference>
<dbReference type="InterPro" id="IPR001412">
    <property type="entry name" value="aa-tRNA-synth_I_CS"/>
</dbReference>
<dbReference type="EMBL" id="SUNJ01000112">
    <property type="protein sequence ID" value="TPP67879.1"/>
    <property type="molecule type" value="Genomic_DNA"/>
</dbReference>
<evidence type="ECO:0000256" key="3">
    <source>
        <dbReference type="ARBA" id="ARBA00022840"/>
    </source>
</evidence>
<keyword evidence="1 8" id="KW-0436">Ligase</keyword>
<dbReference type="SUPFAM" id="SSF52374">
    <property type="entry name" value="Nucleotidylyl transferase"/>
    <property type="match status" value="1"/>
</dbReference>
<evidence type="ECO:0000256" key="4">
    <source>
        <dbReference type="ARBA" id="ARBA00023146"/>
    </source>
</evidence>
<keyword evidence="11" id="KW-1185">Reference proteome</keyword>
<evidence type="ECO:0000256" key="7">
    <source>
        <dbReference type="ARBA" id="ARBA00049595"/>
    </source>
</evidence>
<comment type="caution">
    <text evidence="10">The sequence shown here is derived from an EMBL/GenBank/DDBJ whole genome shotgun (WGS) entry which is preliminary data.</text>
</comment>
<keyword evidence="4 8" id="KW-0030">Aminoacyl-tRNA synthetase</keyword>
<dbReference type="PANTHER" id="PTHR11956">
    <property type="entry name" value="ARGINYL-TRNA SYNTHETASE"/>
    <property type="match status" value="1"/>
</dbReference>
<gene>
    <name evidence="10" type="ORF">FGIG_01229</name>
</gene>
<keyword evidence="3 8" id="KW-0067">ATP-binding</keyword>
<dbReference type="OrthoDB" id="68056at2759"/>
<sequence length="275" mass="31597">MKNNLIKFLQYPIRASPLSLLRLGSPQTVLVDFSSPNIAKPFHLGHFRATVTGNFVRNINEAMHHRVVAINYLGDWGTQFDLLARAFHQYGSWDKLNTNPMRHLQEIYVRVNQENGTSISTQSIPDSDRVSWWARVREMTIAHLEQTYSRMNVRFTVFEYESDYVDAAKRLVDRLLAAGLAMYDSDGVVVFRTSTTNDSSVPNPRISLLKSDGSTLYLTRDIAAAISRYERYHFDRIHYVVSLNKFELVLDVCNSVGHRLSRFVFQLAFLDVRTG</sequence>
<dbReference type="GO" id="GO:0006420">
    <property type="term" value="P:arginyl-tRNA aminoacylation"/>
    <property type="evidence" value="ECO:0007669"/>
    <property type="project" value="InterPro"/>
</dbReference>
<dbReference type="GO" id="GO:0005524">
    <property type="term" value="F:ATP binding"/>
    <property type="evidence" value="ECO:0007669"/>
    <property type="project" value="UniProtKB-KW"/>
</dbReference>
<dbReference type="InterPro" id="IPR001278">
    <property type="entry name" value="Arg-tRNA-ligase"/>
</dbReference>
<dbReference type="InterPro" id="IPR035684">
    <property type="entry name" value="ArgRS_core"/>
</dbReference>
<feature type="domain" description="Arginyl-tRNA synthetase catalytic core" evidence="9">
    <location>
        <begin position="24"/>
        <end position="243"/>
    </location>
</feature>
<dbReference type="Gene3D" id="3.40.50.620">
    <property type="entry name" value="HUPs"/>
    <property type="match status" value="1"/>
</dbReference>
<comment type="function">
    <text evidence="7">Catalyzes the attachment of arginine to tRNA(Arg) in a two-step reaction: arginine is first activated by ATP to form Arg-AMP and then transferred to the acceptor end of tRNA(Arg).</text>
</comment>
<evidence type="ECO:0000256" key="8">
    <source>
        <dbReference type="RuleBase" id="RU363038"/>
    </source>
</evidence>
<evidence type="ECO:0000313" key="11">
    <source>
        <dbReference type="Proteomes" id="UP000316759"/>
    </source>
</evidence>
<organism evidence="10 11">
    <name type="scientific">Fasciola gigantica</name>
    <name type="common">Giant liver fluke</name>
    <dbReference type="NCBI Taxonomy" id="46835"/>
    <lineage>
        <taxon>Eukaryota</taxon>
        <taxon>Metazoa</taxon>
        <taxon>Spiralia</taxon>
        <taxon>Lophotrochozoa</taxon>
        <taxon>Platyhelminthes</taxon>
        <taxon>Trematoda</taxon>
        <taxon>Digenea</taxon>
        <taxon>Plagiorchiida</taxon>
        <taxon>Echinostomata</taxon>
        <taxon>Echinostomatoidea</taxon>
        <taxon>Fasciolidae</taxon>
        <taxon>Fasciola</taxon>
    </lineage>
</organism>
<dbReference type="GO" id="GO:0032543">
    <property type="term" value="P:mitochondrial translation"/>
    <property type="evidence" value="ECO:0007669"/>
    <property type="project" value="TreeGrafter"/>
</dbReference>
<evidence type="ECO:0000256" key="2">
    <source>
        <dbReference type="ARBA" id="ARBA00022741"/>
    </source>
</evidence>
<dbReference type="AlphaFoldDB" id="A0A504Z4N1"/>
<evidence type="ECO:0000313" key="10">
    <source>
        <dbReference type="EMBL" id="TPP67879.1"/>
    </source>
</evidence>
<evidence type="ECO:0000256" key="5">
    <source>
        <dbReference type="ARBA" id="ARBA00033033"/>
    </source>
</evidence>
<dbReference type="GO" id="GO:0004814">
    <property type="term" value="F:arginine-tRNA ligase activity"/>
    <property type="evidence" value="ECO:0007669"/>
    <property type="project" value="InterPro"/>
</dbReference>
<dbReference type="PRINTS" id="PR01038">
    <property type="entry name" value="TRNASYNTHARG"/>
</dbReference>
<dbReference type="Pfam" id="PF00750">
    <property type="entry name" value="tRNA-synt_1d"/>
    <property type="match status" value="1"/>
</dbReference>
<dbReference type="InterPro" id="IPR014729">
    <property type="entry name" value="Rossmann-like_a/b/a_fold"/>
</dbReference>
<dbReference type="GO" id="GO:0005739">
    <property type="term" value="C:mitochondrion"/>
    <property type="evidence" value="ECO:0007669"/>
    <property type="project" value="TreeGrafter"/>
</dbReference>
<comment type="similarity">
    <text evidence="8">Belongs to the class-I aminoacyl-tRNA synthetase family.</text>
</comment>
<accession>A0A504Z4N1</accession>
<dbReference type="PROSITE" id="PS00178">
    <property type="entry name" value="AA_TRNA_LIGASE_I"/>
    <property type="match status" value="1"/>
</dbReference>